<dbReference type="PANTHER" id="PTHR22642">
    <property type="entry name" value="IMIDAZOLONEPROPIONASE"/>
    <property type="match status" value="1"/>
</dbReference>
<gene>
    <name evidence="2" type="ORF">FJQ54_08370</name>
</gene>
<evidence type="ECO:0000313" key="2">
    <source>
        <dbReference type="EMBL" id="TPE61602.1"/>
    </source>
</evidence>
<name>A0A501XLP5_9SPHN</name>
<proteinExistence type="predicted"/>
<accession>A0A501XLP5</accession>
<dbReference type="InterPro" id="IPR013108">
    <property type="entry name" value="Amidohydro_3"/>
</dbReference>
<comment type="caution">
    <text evidence="2">The sequence shown here is derived from an EMBL/GenBank/DDBJ whole genome shotgun (WGS) entry which is preliminary data.</text>
</comment>
<dbReference type="PANTHER" id="PTHR22642:SF2">
    <property type="entry name" value="PROTEIN LONG AFTER FAR-RED 3"/>
    <property type="match status" value="1"/>
</dbReference>
<dbReference type="InterPro" id="IPR011059">
    <property type="entry name" value="Metal-dep_hydrolase_composite"/>
</dbReference>
<dbReference type="AlphaFoldDB" id="A0A501XLP5"/>
<keyword evidence="2" id="KW-0378">Hydrolase</keyword>
<dbReference type="Gene3D" id="2.30.40.10">
    <property type="entry name" value="Urease, subunit C, domain 1"/>
    <property type="match status" value="1"/>
</dbReference>
<feature type="domain" description="Amidohydrolase 3" evidence="1">
    <location>
        <begin position="39"/>
        <end position="527"/>
    </location>
</feature>
<keyword evidence="3" id="KW-1185">Reference proteome</keyword>
<dbReference type="Gene3D" id="3.10.310.70">
    <property type="match status" value="1"/>
</dbReference>
<evidence type="ECO:0000259" key="1">
    <source>
        <dbReference type="Pfam" id="PF07969"/>
    </source>
</evidence>
<dbReference type="SUPFAM" id="SSF51556">
    <property type="entry name" value="Metallo-dependent hydrolases"/>
    <property type="match status" value="1"/>
</dbReference>
<dbReference type="Proteomes" id="UP000319897">
    <property type="component" value="Unassembled WGS sequence"/>
</dbReference>
<dbReference type="OrthoDB" id="9811399at2"/>
<dbReference type="InterPro" id="IPR033932">
    <property type="entry name" value="YtcJ-like"/>
</dbReference>
<dbReference type="SUPFAM" id="SSF51338">
    <property type="entry name" value="Composite domain of metallo-dependent hydrolases"/>
    <property type="match status" value="1"/>
</dbReference>
<dbReference type="Gene3D" id="3.20.20.140">
    <property type="entry name" value="Metal-dependent hydrolases"/>
    <property type="match status" value="1"/>
</dbReference>
<protein>
    <submittedName>
        <fullName evidence="2">Amidohydrolase</fullName>
    </submittedName>
</protein>
<dbReference type="InterPro" id="IPR032466">
    <property type="entry name" value="Metal_Hydrolase"/>
</dbReference>
<dbReference type="EMBL" id="VFSU01000022">
    <property type="protein sequence ID" value="TPE61602.1"/>
    <property type="molecule type" value="Genomic_DNA"/>
</dbReference>
<sequence>MEGDQPSYVEAVVVDDGKIVFAGSDAEAMKLKVSGTVVKDLEGKTLLPGFIDPHSHFIDSLVLADRINVSAPPVGPASSPDEIIKTLTEGAAAKGLKPGELLLGWGYDENLMPKGQTLSREQLDKAFPNNPVGVIHVSMHGAVINSKAMEMFGYTDGMPTPEGGVILRNPGTQNLQGLVMETGFLPMHSKMPTIGKDQELAAAKAGQLIYAAAGVTTAQEGSTTLPVLQQLQRVAAQDGMIIDVIAYPFITDVAAILKENPPSTFGSYNKGLKLGGCKVTMDGSPQGKTAWFTTPYLTGGPAGEKNWTGGPGIPVDAMKAMIKTCYDNDLQVLMHGNGDAAIDFLIAAHKEIGAADLTKDRRTVCIHCQFIRPDQIAEFAKLKIIPSLFTDHTFFFGDTHIKNRGLKQASFISPMKAAIEAGLRPTNHTDAFVVPVDQMMTVWTAVNRPLRSGGVLGADQRITPYQALQAITTNAAYQYREEASKGSIAVGKRADLVILSADPNKVAPETIKDIKVIETIKDGKTIYPAS</sequence>
<dbReference type="CDD" id="cd01300">
    <property type="entry name" value="YtcJ_like"/>
    <property type="match status" value="1"/>
</dbReference>
<evidence type="ECO:0000313" key="3">
    <source>
        <dbReference type="Proteomes" id="UP000319897"/>
    </source>
</evidence>
<dbReference type="GO" id="GO:0016810">
    <property type="term" value="F:hydrolase activity, acting on carbon-nitrogen (but not peptide) bonds"/>
    <property type="evidence" value="ECO:0007669"/>
    <property type="project" value="InterPro"/>
</dbReference>
<dbReference type="Pfam" id="PF07969">
    <property type="entry name" value="Amidohydro_3"/>
    <property type="match status" value="1"/>
</dbReference>
<reference evidence="2 3" key="1">
    <citation type="submission" date="2019-06" db="EMBL/GenBank/DDBJ databases">
        <authorList>
            <person name="Lee I."/>
            <person name="Jang G.I."/>
            <person name="Hwang C.Y."/>
        </authorList>
    </citation>
    <scope>NUCLEOTIDE SEQUENCE [LARGE SCALE GENOMIC DNA]</scope>
    <source>
        <strain evidence="2 3">PAMC 28131</strain>
    </source>
</reference>
<organism evidence="2 3">
    <name type="scientific">Sandaracinobacter neustonicus</name>
    <dbReference type="NCBI Taxonomy" id="1715348"/>
    <lineage>
        <taxon>Bacteria</taxon>
        <taxon>Pseudomonadati</taxon>
        <taxon>Pseudomonadota</taxon>
        <taxon>Alphaproteobacteria</taxon>
        <taxon>Sphingomonadales</taxon>
        <taxon>Sphingosinicellaceae</taxon>
        <taxon>Sandaracinobacter</taxon>
    </lineage>
</organism>